<accession>A0ABV9PVR7</accession>
<dbReference type="SUPFAM" id="SSF53474">
    <property type="entry name" value="alpha/beta-Hydrolases"/>
    <property type="match status" value="1"/>
</dbReference>
<evidence type="ECO:0000256" key="2">
    <source>
        <dbReference type="SAM" id="SignalP"/>
    </source>
</evidence>
<dbReference type="RefSeq" id="WP_344993029.1">
    <property type="nucleotide sequence ID" value="NZ_BAABCD010000020.1"/>
</dbReference>
<keyword evidence="4" id="KW-1185">Reference proteome</keyword>
<evidence type="ECO:0000313" key="3">
    <source>
        <dbReference type="EMBL" id="MFC4756389.1"/>
    </source>
</evidence>
<evidence type="ECO:0000313" key="4">
    <source>
        <dbReference type="Proteomes" id="UP001595836"/>
    </source>
</evidence>
<dbReference type="Gene3D" id="3.40.50.1820">
    <property type="entry name" value="alpha/beta hydrolase"/>
    <property type="match status" value="1"/>
</dbReference>
<comment type="caution">
    <text evidence="3">The sequence shown here is derived from an EMBL/GenBank/DDBJ whole genome shotgun (WGS) entry which is preliminary data.</text>
</comment>
<dbReference type="InterPro" id="IPR050583">
    <property type="entry name" value="Mycobacterial_A85_antigen"/>
</dbReference>
<dbReference type="EMBL" id="JBHSHP010000060">
    <property type="protein sequence ID" value="MFC4756389.1"/>
    <property type="molecule type" value="Genomic_DNA"/>
</dbReference>
<dbReference type="Pfam" id="PF00756">
    <property type="entry name" value="Esterase"/>
    <property type="match status" value="1"/>
</dbReference>
<feature type="signal peptide" evidence="2">
    <location>
        <begin position="1"/>
        <end position="35"/>
    </location>
</feature>
<feature type="compositionally biased region" description="Low complexity" evidence="1">
    <location>
        <begin position="63"/>
        <end position="90"/>
    </location>
</feature>
<keyword evidence="3" id="KW-0378">Hydrolase</keyword>
<gene>
    <name evidence="3" type="ORF">ACFO7U_16580</name>
</gene>
<reference evidence="4" key="1">
    <citation type="journal article" date="2019" name="Int. J. Syst. Evol. Microbiol.">
        <title>The Global Catalogue of Microorganisms (GCM) 10K type strain sequencing project: providing services to taxonomists for standard genome sequencing and annotation.</title>
        <authorList>
            <consortium name="The Broad Institute Genomics Platform"/>
            <consortium name="The Broad Institute Genome Sequencing Center for Infectious Disease"/>
            <person name="Wu L."/>
            <person name="Ma J."/>
        </authorList>
    </citation>
    <scope>NUCLEOTIDE SEQUENCE [LARGE SCALE GENOMIC DNA]</scope>
    <source>
        <strain evidence="4">JCM 11882</strain>
    </source>
</reference>
<dbReference type="PANTHER" id="PTHR48098">
    <property type="entry name" value="ENTEROCHELIN ESTERASE-RELATED"/>
    <property type="match status" value="1"/>
</dbReference>
<protein>
    <submittedName>
        <fullName evidence="3">Alpha/beta hydrolase family protein</fullName>
    </submittedName>
</protein>
<feature type="chain" id="PRO_5047264464" evidence="2">
    <location>
        <begin position="36"/>
        <end position="414"/>
    </location>
</feature>
<proteinExistence type="predicted"/>
<evidence type="ECO:0000256" key="1">
    <source>
        <dbReference type="SAM" id="MobiDB-lite"/>
    </source>
</evidence>
<dbReference type="InterPro" id="IPR000801">
    <property type="entry name" value="Esterase-like"/>
</dbReference>
<dbReference type="PANTHER" id="PTHR48098:SF1">
    <property type="entry name" value="DIACYLGLYCEROL ACYLTRANSFERASE_MYCOLYLTRANSFERASE AG85A"/>
    <property type="match status" value="1"/>
</dbReference>
<name>A0ABV9PVR7_9ACTN</name>
<dbReference type="Proteomes" id="UP001595836">
    <property type="component" value="Unassembled WGS sequence"/>
</dbReference>
<dbReference type="InterPro" id="IPR029058">
    <property type="entry name" value="AB_hydrolase_fold"/>
</dbReference>
<organism evidence="3 4">
    <name type="scientific">Dietzia aurantiaca</name>
    <dbReference type="NCBI Taxonomy" id="983873"/>
    <lineage>
        <taxon>Bacteria</taxon>
        <taxon>Bacillati</taxon>
        <taxon>Actinomycetota</taxon>
        <taxon>Actinomycetes</taxon>
        <taxon>Mycobacteriales</taxon>
        <taxon>Dietziaceae</taxon>
        <taxon>Dietzia</taxon>
    </lineage>
</organism>
<dbReference type="GO" id="GO:0016787">
    <property type="term" value="F:hydrolase activity"/>
    <property type="evidence" value="ECO:0007669"/>
    <property type="project" value="UniProtKB-KW"/>
</dbReference>
<keyword evidence="2" id="KW-0732">Signal</keyword>
<sequence length="414" mass="43615">MNLRSLPASAARRALVPAVALALVCGAAAPAAAQAGSGDPASLDPGSIGNIGSVNNLGGSVDPSSAAAGAATVGSTGSTGTDSLVGLGTLPPMGTGSQNTTATPPIGMEPEPVEVTEVRDVEVGDPMVAGGDPRFERWWVASKSMNRVLPVEIWRASSDAPAPMLYLLDGVDSPSPSGWLLPGRIQEVFAGEHVTLVMPARADGSLHADWQHDDPVLSRNKWQTFLTQELPPLLESGEHAIPFTGKRGIAGLSMGAASAVTTAERSPEMYQAVGAIAGCYTARDDLGFLLAKIVAETRGGNIANMWGQRNDPAYLENDGLLHAEKLRDKALYFATATGMPDATEWQRNDHDLLRFSQGAGLEIATHACTVDMDERLKELGIGARVDYLPTGMHNWDNFSRFLAPMRDTVMPALR</sequence>
<feature type="region of interest" description="Disordered" evidence="1">
    <location>
        <begin position="63"/>
        <end position="109"/>
    </location>
</feature>